<comment type="caution">
    <text evidence="1">The sequence shown here is derived from an EMBL/GenBank/DDBJ whole genome shotgun (WGS) entry which is preliminary data.</text>
</comment>
<keyword evidence="2" id="KW-1185">Reference proteome</keyword>
<gene>
    <name evidence="1" type="ORF">OGAPHI_001122</name>
</gene>
<name>A0A9P8PEM2_9ASCO</name>
<proteinExistence type="predicted"/>
<dbReference type="AlphaFoldDB" id="A0A9P8PEM2"/>
<dbReference type="RefSeq" id="XP_046064032.1">
    <property type="nucleotide sequence ID" value="XM_046201850.1"/>
</dbReference>
<protein>
    <submittedName>
        <fullName evidence="1">Uncharacterized protein</fullName>
    </submittedName>
</protein>
<dbReference type="Proteomes" id="UP000769157">
    <property type="component" value="Unassembled WGS sequence"/>
</dbReference>
<dbReference type="GeneID" id="70233090"/>
<dbReference type="EMBL" id="JAEUBE010000087">
    <property type="protein sequence ID" value="KAH3670607.1"/>
    <property type="molecule type" value="Genomic_DNA"/>
</dbReference>
<organism evidence="1 2">
    <name type="scientific">Ogataea philodendri</name>
    <dbReference type="NCBI Taxonomy" id="1378263"/>
    <lineage>
        <taxon>Eukaryota</taxon>
        <taxon>Fungi</taxon>
        <taxon>Dikarya</taxon>
        <taxon>Ascomycota</taxon>
        <taxon>Saccharomycotina</taxon>
        <taxon>Pichiomycetes</taxon>
        <taxon>Pichiales</taxon>
        <taxon>Pichiaceae</taxon>
        <taxon>Ogataea</taxon>
    </lineage>
</organism>
<reference evidence="1" key="1">
    <citation type="journal article" date="2021" name="Open Biol.">
        <title>Shared evolutionary footprints suggest mitochondrial oxidative damage underlies multiple complex I losses in fungi.</title>
        <authorList>
            <person name="Schikora-Tamarit M.A."/>
            <person name="Marcet-Houben M."/>
            <person name="Nosek J."/>
            <person name="Gabaldon T."/>
        </authorList>
    </citation>
    <scope>NUCLEOTIDE SEQUENCE</scope>
    <source>
        <strain evidence="1">CBS6075</strain>
    </source>
</reference>
<evidence type="ECO:0000313" key="1">
    <source>
        <dbReference type="EMBL" id="KAH3670607.1"/>
    </source>
</evidence>
<evidence type="ECO:0000313" key="2">
    <source>
        <dbReference type="Proteomes" id="UP000769157"/>
    </source>
</evidence>
<sequence>MMLSVSLIPAVSPIMTLYPLMSRGTSMESRVVPSISLTIARSSFAMMFNNDDLPAFGGPVRVILNPSSKIWDRLTLSRYVLTSVSSCFISDSARSKSSPISSMSCSSPKSINVVIKA</sequence>
<accession>A0A9P8PEM2</accession>
<reference evidence="1" key="2">
    <citation type="submission" date="2021-01" db="EMBL/GenBank/DDBJ databases">
        <authorList>
            <person name="Schikora-Tamarit M.A."/>
        </authorList>
    </citation>
    <scope>NUCLEOTIDE SEQUENCE</scope>
    <source>
        <strain evidence="1">CBS6075</strain>
    </source>
</reference>